<dbReference type="InterPro" id="IPR025004">
    <property type="entry name" value="SenN/SenS"/>
</dbReference>
<proteinExistence type="predicted"/>
<evidence type="ECO:0008006" key="3">
    <source>
        <dbReference type="Google" id="ProtNLM"/>
    </source>
</evidence>
<organism evidence="1 2">
    <name type="scientific">Peribacillus deserti</name>
    <dbReference type="NCBI Taxonomy" id="673318"/>
    <lineage>
        <taxon>Bacteria</taxon>
        <taxon>Bacillati</taxon>
        <taxon>Bacillota</taxon>
        <taxon>Bacilli</taxon>
        <taxon>Bacillales</taxon>
        <taxon>Bacillaceae</taxon>
        <taxon>Peribacillus</taxon>
    </lineage>
</organism>
<protein>
    <recommendedName>
        <fullName evidence="3">FbpB family small basic protein</fullName>
    </recommendedName>
</protein>
<evidence type="ECO:0000313" key="2">
    <source>
        <dbReference type="Proteomes" id="UP000823486"/>
    </source>
</evidence>
<dbReference type="RefSeq" id="WP_204538822.1">
    <property type="nucleotide sequence ID" value="NZ_JAFBFI010000002.1"/>
</dbReference>
<sequence length="43" mass="5452">MKRRRKLSFDELVKENKRELLKDDKAMERIEQRLERRHLEKAE</sequence>
<name>A0ABS2QE23_9BACI</name>
<gene>
    <name evidence="1" type="ORF">JOC77_000794</name>
</gene>
<comment type="caution">
    <text evidence="1">The sequence shown here is derived from an EMBL/GenBank/DDBJ whole genome shotgun (WGS) entry which is preliminary data.</text>
</comment>
<dbReference type="EMBL" id="JAFBFI010000002">
    <property type="protein sequence ID" value="MBM7691389.1"/>
    <property type="molecule type" value="Genomic_DNA"/>
</dbReference>
<reference evidence="1 2" key="1">
    <citation type="submission" date="2021-01" db="EMBL/GenBank/DDBJ databases">
        <title>Genomic Encyclopedia of Type Strains, Phase IV (KMG-IV): sequencing the most valuable type-strain genomes for metagenomic binning, comparative biology and taxonomic classification.</title>
        <authorList>
            <person name="Goeker M."/>
        </authorList>
    </citation>
    <scope>NUCLEOTIDE SEQUENCE [LARGE SCALE GENOMIC DNA]</scope>
    <source>
        <strain evidence="1 2">DSM 105482</strain>
    </source>
</reference>
<keyword evidence="2" id="KW-1185">Reference proteome</keyword>
<evidence type="ECO:0000313" key="1">
    <source>
        <dbReference type="EMBL" id="MBM7691389.1"/>
    </source>
</evidence>
<dbReference type="Proteomes" id="UP000823486">
    <property type="component" value="Unassembled WGS sequence"/>
</dbReference>
<accession>A0ABS2QE23</accession>
<dbReference type="Pfam" id="PF13040">
    <property type="entry name" value="Fur_reg_FbpB"/>
    <property type="match status" value="1"/>
</dbReference>